<proteinExistence type="predicted"/>
<evidence type="ECO:0000313" key="2">
    <source>
        <dbReference type="Ensembl" id="ENSVURP00010027953.1"/>
    </source>
</evidence>
<dbReference type="STRING" id="29139.ENSVURP00010027953"/>
<dbReference type="GO" id="GO:0005930">
    <property type="term" value="C:axoneme"/>
    <property type="evidence" value="ECO:0007669"/>
    <property type="project" value="Ensembl"/>
</dbReference>
<dbReference type="GO" id="GO:0036064">
    <property type="term" value="C:ciliary basal body"/>
    <property type="evidence" value="ECO:0007669"/>
    <property type="project" value="Ensembl"/>
</dbReference>
<dbReference type="GeneTree" id="ENSGT00390000015121"/>
<sequence>MAEEDEEEITEDRLRVKPKPPPVSALSEFSYIPPRRLGPKEQSYFYQEGKTGVVSIFDCIFKRPLDYNQKLHRDDREHAKSIGLKVNEEEWARPIGVLTSSIYGRHIYKPVEEMNREHVRVNHLKVEFYRKNSITCMEEPGFGHIAPS</sequence>
<dbReference type="OrthoDB" id="10057935at2759"/>
<feature type="region of interest" description="Disordered" evidence="1">
    <location>
        <begin position="1"/>
        <end position="23"/>
    </location>
</feature>
<dbReference type="PANTHER" id="PTHR34444:SF1">
    <property type="entry name" value="CILIA- AND FLAGELLA-ASSOCIATED PROTEIN 90"/>
    <property type="match status" value="1"/>
</dbReference>
<dbReference type="AlphaFoldDB" id="A0A4X2LV50"/>
<dbReference type="InterPro" id="IPR027901">
    <property type="entry name" value="CFAP90"/>
</dbReference>
<reference evidence="2" key="3">
    <citation type="submission" date="2025-09" db="UniProtKB">
        <authorList>
            <consortium name="Ensembl"/>
        </authorList>
    </citation>
    <scope>IDENTIFICATION</scope>
</reference>
<dbReference type="PANTHER" id="PTHR34444">
    <property type="entry name" value="LOC361192"/>
    <property type="match status" value="1"/>
</dbReference>
<evidence type="ECO:0000256" key="1">
    <source>
        <dbReference type="SAM" id="MobiDB-lite"/>
    </source>
</evidence>
<name>A0A4X2LV50_VOMUR</name>
<dbReference type="Pfam" id="PF15074">
    <property type="entry name" value="CFAP90"/>
    <property type="match status" value="1"/>
</dbReference>
<dbReference type="OMA" id="RKNGIAC"/>
<keyword evidence="3" id="KW-1185">Reference proteome</keyword>
<evidence type="ECO:0000313" key="3">
    <source>
        <dbReference type="Proteomes" id="UP000314987"/>
    </source>
</evidence>
<organism evidence="2 3">
    <name type="scientific">Vombatus ursinus</name>
    <name type="common">Common wombat</name>
    <dbReference type="NCBI Taxonomy" id="29139"/>
    <lineage>
        <taxon>Eukaryota</taxon>
        <taxon>Metazoa</taxon>
        <taxon>Chordata</taxon>
        <taxon>Craniata</taxon>
        <taxon>Vertebrata</taxon>
        <taxon>Euteleostomi</taxon>
        <taxon>Mammalia</taxon>
        <taxon>Metatheria</taxon>
        <taxon>Diprotodontia</taxon>
        <taxon>Vombatidae</taxon>
        <taxon>Vombatus</taxon>
    </lineage>
</organism>
<protein>
    <submittedName>
        <fullName evidence="2">Cilia and flagella associated protein 90</fullName>
    </submittedName>
</protein>
<reference evidence="3" key="1">
    <citation type="submission" date="2018-12" db="EMBL/GenBank/DDBJ databases">
        <authorList>
            <person name="Yazar S."/>
        </authorList>
    </citation>
    <scope>NUCLEOTIDE SEQUENCE [LARGE SCALE GENOMIC DNA]</scope>
</reference>
<feature type="compositionally biased region" description="Acidic residues" evidence="1">
    <location>
        <begin position="1"/>
        <end position="10"/>
    </location>
</feature>
<dbReference type="Proteomes" id="UP000314987">
    <property type="component" value="Unassembled WGS sequence"/>
</dbReference>
<accession>A0A4X2LV50</accession>
<gene>
    <name evidence="2" type="primary">CFAP90</name>
</gene>
<reference evidence="2" key="2">
    <citation type="submission" date="2025-08" db="UniProtKB">
        <authorList>
            <consortium name="Ensembl"/>
        </authorList>
    </citation>
    <scope>IDENTIFICATION</scope>
</reference>
<dbReference type="Ensembl" id="ENSVURT00010031850.1">
    <property type="protein sequence ID" value="ENSVURP00010027953.1"/>
    <property type="gene ID" value="ENSVURG00010021395.1"/>
</dbReference>